<proteinExistence type="predicted"/>
<dbReference type="Proteomes" id="UP000738325">
    <property type="component" value="Unassembled WGS sequence"/>
</dbReference>
<keyword evidence="4" id="KW-0833">Ubl conjugation pathway</keyword>
<reference evidence="9" key="1">
    <citation type="journal article" date="2020" name="Fungal Divers.">
        <title>Resolving the Mortierellaceae phylogeny through synthesis of multi-gene phylogenetics and phylogenomics.</title>
        <authorList>
            <person name="Vandepol N."/>
            <person name="Liber J."/>
            <person name="Desiro A."/>
            <person name="Na H."/>
            <person name="Kennedy M."/>
            <person name="Barry K."/>
            <person name="Grigoriev I.V."/>
            <person name="Miller A.N."/>
            <person name="O'Donnell K."/>
            <person name="Stajich J.E."/>
            <person name="Bonito G."/>
        </authorList>
    </citation>
    <scope>NUCLEOTIDE SEQUENCE</scope>
    <source>
        <strain evidence="9">REB-010B</strain>
    </source>
</reference>
<keyword evidence="10" id="KW-1185">Reference proteome</keyword>
<dbReference type="GO" id="GO:0016567">
    <property type="term" value="P:protein ubiquitination"/>
    <property type="evidence" value="ECO:0007669"/>
    <property type="project" value="TreeGrafter"/>
</dbReference>
<dbReference type="GO" id="GO:0045842">
    <property type="term" value="P:positive regulation of mitotic metaphase/anaphase transition"/>
    <property type="evidence" value="ECO:0007669"/>
    <property type="project" value="TreeGrafter"/>
</dbReference>
<evidence type="ECO:0000256" key="1">
    <source>
        <dbReference type="ARBA" id="ARBA00022618"/>
    </source>
</evidence>
<feature type="region of interest" description="Disordered" evidence="8">
    <location>
        <begin position="172"/>
        <end position="193"/>
    </location>
</feature>
<gene>
    <name evidence="9" type="primary">CDC16_1</name>
    <name evidence="9" type="ORF">BGZ99_002633</name>
</gene>
<sequence>MLPLHIVRSDYDRVEHAYRDLNELTPKDVSTPKQSTVLLLLEQHDEAIKFLHKVVEKMQRSQRKNVIWETTWLNLVHSYRKLGKYSEAEIYLSKVDAITTAGPTKASALVGLGFIYQIMGQTSDAVECYHRVLAIRPSDHTASEMLRRIMEDRVHVTEMEWMREYLPKELRDDEEVEQRLRSMKERNTRQSKE</sequence>
<dbReference type="GO" id="GO:0031145">
    <property type="term" value="P:anaphase-promoting complex-dependent catabolic process"/>
    <property type="evidence" value="ECO:0007669"/>
    <property type="project" value="TreeGrafter"/>
</dbReference>
<dbReference type="PROSITE" id="PS50005">
    <property type="entry name" value="TPR"/>
    <property type="match status" value="1"/>
</dbReference>
<keyword evidence="6" id="KW-0131">Cell cycle</keyword>
<organism evidence="9 10">
    <name type="scientific">Dissophora globulifera</name>
    <dbReference type="NCBI Taxonomy" id="979702"/>
    <lineage>
        <taxon>Eukaryota</taxon>
        <taxon>Fungi</taxon>
        <taxon>Fungi incertae sedis</taxon>
        <taxon>Mucoromycota</taxon>
        <taxon>Mortierellomycotina</taxon>
        <taxon>Mortierellomycetes</taxon>
        <taxon>Mortierellales</taxon>
        <taxon>Mortierellaceae</taxon>
        <taxon>Dissophora</taxon>
    </lineage>
</organism>
<name>A0A9P6RMI2_9FUNG</name>
<keyword evidence="2" id="KW-0677">Repeat</keyword>
<accession>A0A9P6RMI2</accession>
<dbReference type="Pfam" id="PF13424">
    <property type="entry name" value="TPR_12"/>
    <property type="match status" value="1"/>
</dbReference>
<comment type="caution">
    <text evidence="9">The sequence shown here is derived from an EMBL/GenBank/DDBJ whole genome shotgun (WGS) entry which is preliminary data.</text>
</comment>
<dbReference type="AlphaFoldDB" id="A0A9P6RMI2"/>
<evidence type="ECO:0000256" key="6">
    <source>
        <dbReference type="ARBA" id="ARBA00023306"/>
    </source>
</evidence>
<dbReference type="GO" id="GO:0005737">
    <property type="term" value="C:cytoplasm"/>
    <property type="evidence" value="ECO:0007669"/>
    <property type="project" value="TreeGrafter"/>
</dbReference>
<dbReference type="InterPro" id="IPR019734">
    <property type="entry name" value="TPR_rpt"/>
</dbReference>
<dbReference type="GO" id="GO:0051301">
    <property type="term" value="P:cell division"/>
    <property type="evidence" value="ECO:0007669"/>
    <property type="project" value="UniProtKB-KW"/>
</dbReference>
<dbReference type="SUPFAM" id="SSF48452">
    <property type="entry name" value="TPR-like"/>
    <property type="match status" value="1"/>
</dbReference>
<dbReference type="EMBL" id="JAAAIP010000181">
    <property type="protein sequence ID" value="KAG0323648.1"/>
    <property type="molecule type" value="Genomic_DNA"/>
</dbReference>
<keyword evidence="3" id="KW-0498">Mitosis</keyword>
<evidence type="ECO:0000256" key="4">
    <source>
        <dbReference type="ARBA" id="ARBA00022786"/>
    </source>
</evidence>
<evidence type="ECO:0000313" key="10">
    <source>
        <dbReference type="Proteomes" id="UP000738325"/>
    </source>
</evidence>
<protein>
    <submittedName>
        <fullName evidence="9">Anaphase promoting complex subunit cdc16</fullName>
    </submittedName>
</protein>
<evidence type="ECO:0000256" key="3">
    <source>
        <dbReference type="ARBA" id="ARBA00022776"/>
    </source>
</evidence>
<keyword evidence="1" id="KW-0132">Cell division</keyword>
<keyword evidence="5 7" id="KW-0802">TPR repeat</keyword>
<feature type="repeat" description="TPR" evidence="7">
    <location>
        <begin position="106"/>
        <end position="139"/>
    </location>
</feature>
<evidence type="ECO:0000256" key="8">
    <source>
        <dbReference type="SAM" id="MobiDB-lite"/>
    </source>
</evidence>
<evidence type="ECO:0000256" key="5">
    <source>
        <dbReference type="ARBA" id="ARBA00022803"/>
    </source>
</evidence>
<evidence type="ECO:0000313" key="9">
    <source>
        <dbReference type="EMBL" id="KAG0323648.1"/>
    </source>
</evidence>
<dbReference type="InterPro" id="IPR011990">
    <property type="entry name" value="TPR-like_helical_dom_sf"/>
</dbReference>
<dbReference type="PANTHER" id="PTHR12558:SF9">
    <property type="entry name" value="CELL DIVISION CYCLE PROTEIN 16 HOMOLOG"/>
    <property type="match status" value="1"/>
</dbReference>
<dbReference type="GO" id="GO:0005680">
    <property type="term" value="C:anaphase-promoting complex"/>
    <property type="evidence" value="ECO:0007669"/>
    <property type="project" value="TreeGrafter"/>
</dbReference>
<dbReference type="SMART" id="SM00028">
    <property type="entry name" value="TPR"/>
    <property type="match status" value="2"/>
</dbReference>
<evidence type="ECO:0000256" key="7">
    <source>
        <dbReference type="PROSITE-ProRule" id="PRU00339"/>
    </source>
</evidence>
<dbReference type="PANTHER" id="PTHR12558">
    <property type="entry name" value="CELL DIVISION CYCLE 16,23,27"/>
    <property type="match status" value="1"/>
</dbReference>
<evidence type="ECO:0000256" key="2">
    <source>
        <dbReference type="ARBA" id="ARBA00022737"/>
    </source>
</evidence>
<dbReference type="Gene3D" id="1.25.40.10">
    <property type="entry name" value="Tetratricopeptide repeat domain"/>
    <property type="match status" value="1"/>
</dbReference>
<dbReference type="OrthoDB" id="10006270at2759"/>